<dbReference type="KEGG" id="aprc:113873034"/>
<feature type="region of interest" description="Disordered" evidence="1">
    <location>
        <begin position="44"/>
        <end position="83"/>
    </location>
</feature>
<dbReference type="AlphaFoldDB" id="A0A8B8MHU5"/>
<proteinExistence type="predicted"/>
<keyword evidence="2" id="KW-0472">Membrane</keyword>
<evidence type="ECO:0000256" key="1">
    <source>
        <dbReference type="SAM" id="MobiDB-lite"/>
    </source>
</evidence>
<dbReference type="Proteomes" id="UP000694853">
    <property type="component" value="Unplaced"/>
</dbReference>
<accession>A0A8B8MHU5</accession>
<evidence type="ECO:0000256" key="3">
    <source>
        <dbReference type="SAM" id="SignalP"/>
    </source>
</evidence>
<feature type="transmembrane region" description="Helical" evidence="2">
    <location>
        <begin position="109"/>
        <end position="127"/>
    </location>
</feature>
<evidence type="ECO:0000313" key="5">
    <source>
        <dbReference type="RefSeq" id="XP_027366789.1"/>
    </source>
</evidence>
<feature type="signal peptide" evidence="3">
    <location>
        <begin position="1"/>
        <end position="22"/>
    </location>
</feature>
<dbReference type="OrthoDB" id="1428099at2759"/>
<feature type="chain" id="PRO_5034358162" evidence="3">
    <location>
        <begin position="23"/>
        <end position="128"/>
    </location>
</feature>
<dbReference type="GeneID" id="113873034"/>
<sequence>MGFRVIGFSLLIIIYVINLASSYPIRKTLPSEFESKLEDKGIHESKIEGAASHGGGGGHGGRSHGDGNSGSPDTRGGGAVIPVYAGGASRNRQHQTRRGAANCNLNNKISNMLMITLVYPLILIFLLI</sequence>
<evidence type="ECO:0000313" key="4">
    <source>
        <dbReference type="Proteomes" id="UP000694853"/>
    </source>
</evidence>
<reference evidence="5" key="2">
    <citation type="submission" date="2025-08" db="UniProtKB">
        <authorList>
            <consortium name="RefSeq"/>
        </authorList>
    </citation>
    <scope>IDENTIFICATION</scope>
    <source>
        <tissue evidence="5">Young leaves</tissue>
    </source>
</reference>
<reference evidence="4" key="1">
    <citation type="journal article" date="2019" name="Toxins">
        <title>Detection of Abrin-Like and Prepropulchellin-Like Toxin Genes and Transcripts Using Whole Genome Sequencing and Full-Length Transcript Sequencing of Abrus precatorius.</title>
        <authorList>
            <person name="Hovde B.T."/>
            <person name="Daligault H.E."/>
            <person name="Hanschen E.R."/>
            <person name="Kunde Y.A."/>
            <person name="Johnson M.B."/>
            <person name="Starkenburg S.R."/>
            <person name="Johnson S.L."/>
        </authorList>
    </citation>
    <scope>NUCLEOTIDE SEQUENCE [LARGE SCALE GENOMIC DNA]</scope>
</reference>
<organism evidence="4 5">
    <name type="scientific">Abrus precatorius</name>
    <name type="common">Indian licorice</name>
    <name type="synonym">Glycine abrus</name>
    <dbReference type="NCBI Taxonomy" id="3816"/>
    <lineage>
        <taxon>Eukaryota</taxon>
        <taxon>Viridiplantae</taxon>
        <taxon>Streptophyta</taxon>
        <taxon>Embryophyta</taxon>
        <taxon>Tracheophyta</taxon>
        <taxon>Spermatophyta</taxon>
        <taxon>Magnoliopsida</taxon>
        <taxon>eudicotyledons</taxon>
        <taxon>Gunneridae</taxon>
        <taxon>Pentapetalae</taxon>
        <taxon>rosids</taxon>
        <taxon>fabids</taxon>
        <taxon>Fabales</taxon>
        <taxon>Fabaceae</taxon>
        <taxon>Papilionoideae</taxon>
        <taxon>50 kb inversion clade</taxon>
        <taxon>NPAAA clade</taxon>
        <taxon>indigoferoid/millettioid clade</taxon>
        <taxon>Abreae</taxon>
        <taxon>Abrus</taxon>
    </lineage>
</organism>
<gene>
    <name evidence="5" type="primary">LOC113873034</name>
</gene>
<protein>
    <submittedName>
        <fullName evidence="5">Uncharacterized protein LOC113873034</fullName>
    </submittedName>
</protein>
<evidence type="ECO:0000256" key="2">
    <source>
        <dbReference type="SAM" id="Phobius"/>
    </source>
</evidence>
<dbReference type="RefSeq" id="XP_027366789.1">
    <property type="nucleotide sequence ID" value="XM_027510988.1"/>
</dbReference>
<keyword evidence="2" id="KW-1133">Transmembrane helix</keyword>
<keyword evidence="2" id="KW-0812">Transmembrane</keyword>
<keyword evidence="3" id="KW-0732">Signal</keyword>
<dbReference type="PANTHER" id="PTHR36245:SF7">
    <property type="entry name" value="GLYCINE-RICH PROTEIN"/>
    <property type="match status" value="1"/>
</dbReference>
<name>A0A8B8MHU5_ABRPR</name>
<dbReference type="PANTHER" id="PTHR36245">
    <property type="entry name" value="GLYCINE-RICH PROTEIN DOT1-LIKE"/>
    <property type="match status" value="1"/>
</dbReference>
<keyword evidence="4" id="KW-1185">Reference proteome</keyword>